<accession>A0A6A5XH58</accession>
<dbReference type="Proteomes" id="UP000799778">
    <property type="component" value="Unassembled WGS sequence"/>
</dbReference>
<gene>
    <name evidence="1" type="ORF">BU24DRAFT_465770</name>
</gene>
<evidence type="ECO:0000313" key="2">
    <source>
        <dbReference type="Proteomes" id="UP000799778"/>
    </source>
</evidence>
<name>A0A6A5XH58_9PLEO</name>
<dbReference type="AlphaFoldDB" id="A0A6A5XH58"/>
<organism evidence="1 2">
    <name type="scientific">Aaosphaeria arxii CBS 175.79</name>
    <dbReference type="NCBI Taxonomy" id="1450172"/>
    <lineage>
        <taxon>Eukaryota</taxon>
        <taxon>Fungi</taxon>
        <taxon>Dikarya</taxon>
        <taxon>Ascomycota</taxon>
        <taxon>Pezizomycotina</taxon>
        <taxon>Dothideomycetes</taxon>
        <taxon>Pleosporomycetidae</taxon>
        <taxon>Pleosporales</taxon>
        <taxon>Pleosporales incertae sedis</taxon>
        <taxon>Aaosphaeria</taxon>
    </lineage>
</organism>
<dbReference type="RefSeq" id="XP_033380548.1">
    <property type="nucleotide sequence ID" value="XM_033532305.1"/>
</dbReference>
<dbReference type="GeneID" id="54289702"/>
<keyword evidence="2" id="KW-1185">Reference proteome</keyword>
<sequence>MVLEQCTRRWQGNLEVVLVNGIRLARGPEPTRRHVEDYPLGDPDWAGREMLVSEFVQRCPESDFDVSDVILREAALDLPSLMLFIEALKANNPNWDCHVNQLPSPQQNRKIAGAGATSSNPNWSKRFLITLGAAGGWLLWMRRGRAEKLFENAAVVAMTCKENGATTAHTGGTV</sequence>
<evidence type="ECO:0000313" key="1">
    <source>
        <dbReference type="EMBL" id="KAF2012209.1"/>
    </source>
</evidence>
<proteinExistence type="predicted"/>
<dbReference type="EMBL" id="ML978073">
    <property type="protein sequence ID" value="KAF2012209.1"/>
    <property type="molecule type" value="Genomic_DNA"/>
</dbReference>
<protein>
    <submittedName>
        <fullName evidence="1">Uncharacterized protein</fullName>
    </submittedName>
</protein>
<reference evidence="1" key="1">
    <citation type="journal article" date="2020" name="Stud. Mycol.">
        <title>101 Dothideomycetes genomes: a test case for predicting lifestyles and emergence of pathogens.</title>
        <authorList>
            <person name="Haridas S."/>
            <person name="Albert R."/>
            <person name="Binder M."/>
            <person name="Bloem J."/>
            <person name="Labutti K."/>
            <person name="Salamov A."/>
            <person name="Andreopoulos B."/>
            <person name="Baker S."/>
            <person name="Barry K."/>
            <person name="Bills G."/>
            <person name="Bluhm B."/>
            <person name="Cannon C."/>
            <person name="Castanera R."/>
            <person name="Culley D."/>
            <person name="Daum C."/>
            <person name="Ezra D."/>
            <person name="Gonzalez J."/>
            <person name="Henrissat B."/>
            <person name="Kuo A."/>
            <person name="Liang C."/>
            <person name="Lipzen A."/>
            <person name="Lutzoni F."/>
            <person name="Magnuson J."/>
            <person name="Mondo S."/>
            <person name="Nolan M."/>
            <person name="Ohm R."/>
            <person name="Pangilinan J."/>
            <person name="Park H.-J."/>
            <person name="Ramirez L."/>
            <person name="Alfaro M."/>
            <person name="Sun H."/>
            <person name="Tritt A."/>
            <person name="Yoshinaga Y."/>
            <person name="Zwiers L.-H."/>
            <person name="Turgeon B."/>
            <person name="Goodwin S."/>
            <person name="Spatafora J."/>
            <person name="Crous P."/>
            <person name="Grigoriev I."/>
        </authorList>
    </citation>
    <scope>NUCLEOTIDE SEQUENCE</scope>
    <source>
        <strain evidence="1">CBS 175.79</strain>
    </source>
</reference>